<gene>
    <name evidence="1" type="ORF">DSL92_06895</name>
</gene>
<dbReference type="AlphaFoldDB" id="A0A3S0QFR6"/>
<evidence type="ECO:0000313" key="1">
    <source>
        <dbReference type="EMBL" id="RUA22218.1"/>
    </source>
</evidence>
<reference evidence="1" key="1">
    <citation type="submission" date="2018-12" db="EMBL/GenBank/DDBJ databases">
        <authorList>
            <person name="Jadhav K."/>
            <person name="Kushwaha B."/>
            <person name="Jadhav I."/>
        </authorList>
    </citation>
    <scope>NUCLEOTIDE SEQUENCE [LARGE SCALE GENOMIC DNA]</scope>
    <source>
        <strain evidence="1">SBS 10</strain>
    </source>
</reference>
<name>A0A3S0QFR6_9GAMM</name>
<organism evidence="1">
    <name type="scientific">Billgrantia gudaonensis</name>
    <dbReference type="NCBI Taxonomy" id="376427"/>
    <lineage>
        <taxon>Bacteria</taxon>
        <taxon>Pseudomonadati</taxon>
        <taxon>Pseudomonadota</taxon>
        <taxon>Gammaproteobacteria</taxon>
        <taxon>Oceanospirillales</taxon>
        <taxon>Halomonadaceae</taxon>
        <taxon>Billgrantia</taxon>
    </lineage>
</organism>
<sequence>MAGAGARLWLVISPTTLANAFDFLRLYRRRVTDRACPASDHHAVEEKPAGINFAEISAPFGVS</sequence>
<dbReference type="EMBL" id="RXHI01000021">
    <property type="protein sequence ID" value="RUA22218.1"/>
    <property type="molecule type" value="Genomic_DNA"/>
</dbReference>
<accession>A0A3S0QFR6</accession>
<comment type="caution">
    <text evidence="1">The sequence shown here is derived from an EMBL/GenBank/DDBJ whole genome shotgun (WGS) entry which is preliminary data.</text>
</comment>
<proteinExistence type="predicted"/>
<protein>
    <submittedName>
        <fullName evidence="1">Uncharacterized protein</fullName>
    </submittedName>
</protein>